<keyword evidence="6" id="KW-1185">Reference proteome</keyword>
<evidence type="ECO:0000259" key="4">
    <source>
        <dbReference type="SMART" id="SM00418"/>
    </source>
</evidence>
<dbReference type="CDD" id="cd00090">
    <property type="entry name" value="HTH_ARSR"/>
    <property type="match status" value="1"/>
</dbReference>
<evidence type="ECO:0000313" key="6">
    <source>
        <dbReference type="Proteomes" id="UP001521931"/>
    </source>
</evidence>
<dbReference type="RefSeq" id="WP_029210846.1">
    <property type="nucleotide sequence ID" value="NZ_DAMDMH010000004.1"/>
</dbReference>
<dbReference type="InterPro" id="IPR001845">
    <property type="entry name" value="HTH_ArsR_DNA-bd_dom"/>
</dbReference>
<sequence length="196" mass="21660">MTEDQRPRRANPAHSLTEAPALAAFANPARARILDALAVDGPSTASMLARRTGQAVGSASHHLKVLDEAGLVEEAPDLSTDRRQRFWRLAHAHTRWSRAEMTDPTAQAAAHEAEMVGLERQFQRARDDIMTTADNPGSASGSFATQQWLTMSPAELDQLSEELLSVMRRWQSRELPDDGVERETCFVFARGFPAQP</sequence>
<evidence type="ECO:0000256" key="3">
    <source>
        <dbReference type="ARBA" id="ARBA00023163"/>
    </source>
</evidence>
<evidence type="ECO:0000256" key="1">
    <source>
        <dbReference type="ARBA" id="ARBA00023015"/>
    </source>
</evidence>
<keyword evidence="1" id="KW-0805">Transcription regulation</keyword>
<proteinExistence type="predicted"/>
<dbReference type="EMBL" id="JAKRCV010000066">
    <property type="protein sequence ID" value="MCG7323259.1"/>
    <property type="molecule type" value="Genomic_DNA"/>
</dbReference>
<dbReference type="InterPro" id="IPR036390">
    <property type="entry name" value="WH_DNA-bd_sf"/>
</dbReference>
<keyword evidence="2" id="KW-0238">DNA-binding</keyword>
<reference evidence="5 6" key="1">
    <citation type="submission" date="2022-02" db="EMBL/GenBank/DDBJ databases">
        <title>Uncovering new skin microbiome diversity through culturing and metagenomics.</title>
        <authorList>
            <person name="Conlan S."/>
            <person name="Deming C."/>
            <person name="Nisc Comparative Sequencing Program N."/>
            <person name="Segre J.A."/>
        </authorList>
    </citation>
    <scope>NUCLEOTIDE SEQUENCE [LARGE SCALE GENOMIC DNA]</scope>
    <source>
        <strain evidence="5 6">ACRQZ</strain>
    </source>
</reference>
<name>A0ABS9Q642_9MICO</name>
<gene>
    <name evidence="5" type="ORF">MHL29_15355</name>
</gene>
<dbReference type="PANTHER" id="PTHR43132:SF2">
    <property type="entry name" value="ARSENICAL RESISTANCE OPERON REPRESSOR ARSR-RELATED"/>
    <property type="match status" value="1"/>
</dbReference>
<feature type="domain" description="HTH arsR-type" evidence="4">
    <location>
        <begin position="20"/>
        <end position="103"/>
    </location>
</feature>
<dbReference type="InterPro" id="IPR051011">
    <property type="entry name" value="Metal_resp_trans_reg"/>
</dbReference>
<organism evidence="5 6">
    <name type="scientific">Arsenicicoccus bolidensis</name>
    <dbReference type="NCBI Taxonomy" id="229480"/>
    <lineage>
        <taxon>Bacteria</taxon>
        <taxon>Bacillati</taxon>
        <taxon>Actinomycetota</taxon>
        <taxon>Actinomycetes</taxon>
        <taxon>Micrococcales</taxon>
        <taxon>Intrasporangiaceae</taxon>
        <taxon>Arsenicicoccus</taxon>
    </lineage>
</organism>
<dbReference type="InterPro" id="IPR036388">
    <property type="entry name" value="WH-like_DNA-bd_sf"/>
</dbReference>
<dbReference type="SUPFAM" id="SSF46785">
    <property type="entry name" value="Winged helix' DNA-binding domain"/>
    <property type="match status" value="1"/>
</dbReference>
<keyword evidence="3" id="KW-0804">Transcription</keyword>
<dbReference type="Pfam" id="PF12840">
    <property type="entry name" value="HTH_20"/>
    <property type="match status" value="1"/>
</dbReference>
<dbReference type="Proteomes" id="UP001521931">
    <property type="component" value="Unassembled WGS sequence"/>
</dbReference>
<dbReference type="InterPro" id="IPR011991">
    <property type="entry name" value="ArsR-like_HTH"/>
</dbReference>
<evidence type="ECO:0000313" key="5">
    <source>
        <dbReference type="EMBL" id="MCG7323259.1"/>
    </source>
</evidence>
<dbReference type="Gene3D" id="1.10.10.10">
    <property type="entry name" value="Winged helix-like DNA-binding domain superfamily/Winged helix DNA-binding domain"/>
    <property type="match status" value="1"/>
</dbReference>
<comment type="caution">
    <text evidence="5">The sequence shown here is derived from an EMBL/GenBank/DDBJ whole genome shotgun (WGS) entry which is preliminary data.</text>
</comment>
<dbReference type="SMART" id="SM00418">
    <property type="entry name" value="HTH_ARSR"/>
    <property type="match status" value="1"/>
</dbReference>
<dbReference type="PANTHER" id="PTHR43132">
    <property type="entry name" value="ARSENICAL RESISTANCE OPERON REPRESSOR ARSR-RELATED"/>
    <property type="match status" value="1"/>
</dbReference>
<accession>A0ABS9Q642</accession>
<evidence type="ECO:0000256" key="2">
    <source>
        <dbReference type="ARBA" id="ARBA00023125"/>
    </source>
</evidence>
<protein>
    <submittedName>
        <fullName evidence="5">Winged helix-turn-helix domain-containing protein</fullName>
    </submittedName>
</protein>